<dbReference type="GO" id="GO:0003676">
    <property type="term" value="F:nucleic acid binding"/>
    <property type="evidence" value="ECO:0007669"/>
    <property type="project" value="InterPro"/>
</dbReference>
<dbReference type="SUPFAM" id="SSF53098">
    <property type="entry name" value="Ribonuclease H-like"/>
    <property type="match status" value="1"/>
</dbReference>
<name>A0AAV3YHV3_9GAST</name>
<reference evidence="1 2" key="1">
    <citation type="journal article" date="2021" name="Elife">
        <title>Chloroplast acquisition without the gene transfer in kleptoplastic sea slugs, Plakobranchus ocellatus.</title>
        <authorList>
            <person name="Maeda T."/>
            <person name="Takahashi S."/>
            <person name="Yoshida T."/>
            <person name="Shimamura S."/>
            <person name="Takaki Y."/>
            <person name="Nagai Y."/>
            <person name="Toyoda A."/>
            <person name="Suzuki Y."/>
            <person name="Arimoto A."/>
            <person name="Ishii H."/>
            <person name="Satoh N."/>
            <person name="Nishiyama T."/>
            <person name="Hasebe M."/>
            <person name="Maruyama T."/>
            <person name="Minagawa J."/>
            <person name="Obokata J."/>
            <person name="Shigenobu S."/>
        </authorList>
    </citation>
    <scope>NUCLEOTIDE SEQUENCE [LARGE SCALE GENOMIC DNA]</scope>
</reference>
<keyword evidence="2" id="KW-1185">Reference proteome</keyword>
<dbReference type="EMBL" id="BLXT01000976">
    <property type="protein sequence ID" value="GFN82097.1"/>
    <property type="molecule type" value="Genomic_DNA"/>
</dbReference>
<dbReference type="InterPro" id="IPR012337">
    <property type="entry name" value="RNaseH-like_sf"/>
</dbReference>
<dbReference type="Gene3D" id="3.30.420.10">
    <property type="entry name" value="Ribonuclease H-like superfamily/Ribonuclease H"/>
    <property type="match status" value="1"/>
</dbReference>
<protein>
    <submittedName>
        <fullName evidence="1">Gag-Pol polyprotein</fullName>
    </submittedName>
</protein>
<sequence length="110" mass="12613">MNTIDNLHVQCPPPWEEHRIKVDISLTEQKKKNTSEVAYKKEFFRIKEKFSNHYAVYTDGSKLEAKVAAAAYFPEHSERSKATRLRYGASVFSAELEGIALALTEIKKTH</sequence>
<accession>A0AAV3YHV3</accession>
<dbReference type="Proteomes" id="UP000735302">
    <property type="component" value="Unassembled WGS sequence"/>
</dbReference>
<evidence type="ECO:0000313" key="2">
    <source>
        <dbReference type="Proteomes" id="UP000735302"/>
    </source>
</evidence>
<dbReference type="AlphaFoldDB" id="A0AAV3YHV3"/>
<dbReference type="InterPro" id="IPR036397">
    <property type="entry name" value="RNaseH_sf"/>
</dbReference>
<organism evidence="1 2">
    <name type="scientific">Plakobranchus ocellatus</name>
    <dbReference type="NCBI Taxonomy" id="259542"/>
    <lineage>
        <taxon>Eukaryota</taxon>
        <taxon>Metazoa</taxon>
        <taxon>Spiralia</taxon>
        <taxon>Lophotrochozoa</taxon>
        <taxon>Mollusca</taxon>
        <taxon>Gastropoda</taxon>
        <taxon>Heterobranchia</taxon>
        <taxon>Euthyneura</taxon>
        <taxon>Panpulmonata</taxon>
        <taxon>Sacoglossa</taxon>
        <taxon>Placobranchoidea</taxon>
        <taxon>Plakobranchidae</taxon>
        <taxon>Plakobranchus</taxon>
    </lineage>
</organism>
<gene>
    <name evidence="1" type="ORF">PoB_000860300</name>
</gene>
<comment type="caution">
    <text evidence="1">The sequence shown here is derived from an EMBL/GenBank/DDBJ whole genome shotgun (WGS) entry which is preliminary data.</text>
</comment>
<evidence type="ECO:0000313" key="1">
    <source>
        <dbReference type="EMBL" id="GFN82097.1"/>
    </source>
</evidence>
<proteinExistence type="predicted"/>